<protein>
    <submittedName>
        <fullName evidence="1">Putative spore germination protein GerPA</fullName>
    </submittedName>
</protein>
<dbReference type="RefSeq" id="WP_146810996.1">
    <property type="nucleotide sequence ID" value="NZ_BJXX01000133.1"/>
</dbReference>
<comment type="caution">
    <text evidence="1">The sequence shown here is derived from an EMBL/GenBank/DDBJ whole genome shotgun (WGS) entry which is preliminary data.</text>
</comment>
<gene>
    <name evidence="1" type="primary">gerPA_2</name>
    <name evidence="1" type="ORF">ADA01nite_29240</name>
</gene>
<keyword evidence="2" id="KW-1185">Reference proteome</keyword>
<proteinExistence type="predicted"/>
<organism evidence="1 2">
    <name type="scientific">Aneurinibacillus danicus</name>
    <dbReference type="NCBI Taxonomy" id="267746"/>
    <lineage>
        <taxon>Bacteria</taxon>
        <taxon>Bacillati</taxon>
        <taxon>Bacillota</taxon>
        <taxon>Bacilli</taxon>
        <taxon>Bacillales</taxon>
        <taxon>Paenibacillaceae</taxon>
        <taxon>Aneurinibacillus group</taxon>
        <taxon>Aneurinibacillus</taxon>
    </lineage>
</organism>
<reference evidence="1 2" key="1">
    <citation type="submission" date="2019-07" db="EMBL/GenBank/DDBJ databases">
        <title>Whole genome shotgun sequence of Aneurinibacillus danicus NBRC 102444.</title>
        <authorList>
            <person name="Hosoyama A."/>
            <person name="Uohara A."/>
            <person name="Ohji S."/>
            <person name="Ichikawa N."/>
        </authorList>
    </citation>
    <scope>NUCLEOTIDE SEQUENCE [LARGE SCALE GENOMIC DNA]</scope>
    <source>
        <strain evidence="1 2">NBRC 102444</strain>
    </source>
</reference>
<dbReference type="OrthoDB" id="2691926at2"/>
<dbReference type="EMBL" id="BJXX01000133">
    <property type="protein sequence ID" value="GEN35464.1"/>
    <property type="molecule type" value="Genomic_DNA"/>
</dbReference>
<dbReference type="Pfam" id="PF10676">
    <property type="entry name" value="gerPA"/>
    <property type="match status" value="1"/>
</dbReference>
<accession>A0A511V947</accession>
<dbReference type="Proteomes" id="UP000321157">
    <property type="component" value="Unassembled WGS sequence"/>
</dbReference>
<evidence type="ECO:0000313" key="2">
    <source>
        <dbReference type="Proteomes" id="UP000321157"/>
    </source>
</evidence>
<name>A0A511V947_9BACL</name>
<sequence length="73" mass="7493">MPSIVGSINTVSMDHGAVVNLNESVILSPKSTSKTFAGAGSFNTGDFPHTNNGFSTTNTYDPDIADANAMGSL</sequence>
<dbReference type="AlphaFoldDB" id="A0A511V947"/>
<dbReference type="PANTHER" id="PTHR37808">
    <property type="entry name" value="SPORE GERMINATION PROTEIN-LIKE PROTEIN YDZR-RELATED"/>
    <property type="match status" value="1"/>
</dbReference>
<dbReference type="InterPro" id="IPR019618">
    <property type="entry name" value="Spore_germination_GerPA"/>
</dbReference>
<evidence type="ECO:0000313" key="1">
    <source>
        <dbReference type="EMBL" id="GEN35464.1"/>
    </source>
</evidence>
<dbReference type="PANTHER" id="PTHR37808:SF3">
    <property type="entry name" value="SPORE GERMINATION PROTEIN GERPA-RELATED"/>
    <property type="match status" value="1"/>
</dbReference>